<feature type="region of interest" description="Disordered" evidence="1">
    <location>
        <begin position="114"/>
        <end position="150"/>
    </location>
</feature>
<proteinExistence type="predicted"/>
<organism evidence="2 3">
    <name type="scientific">Marmota monax</name>
    <name type="common">Woodchuck</name>
    <dbReference type="NCBI Taxonomy" id="9995"/>
    <lineage>
        <taxon>Eukaryota</taxon>
        <taxon>Metazoa</taxon>
        <taxon>Chordata</taxon>
        <taxon>Craniata</taxon>
        <taxon>Vertebrata</taxon>
        <taxon>Euteleostomi</taxon>
        <taxon>Mammalia</taxon>
        <taxon>Eutheria</taxon>
        <taxon>Euarchontoglires</taxon>
        <taxon>Glires</taxon>
        <taxon>Rodentia</taxon>
        <taxon>Sciuromorpha</taxon>
        <taxon>Sciuridae</taxon>
        <taxon>Xerinae</taxon>
        <taxon>Marmotini</taxon>
        <taxon>Marmota</taxon>
    </lineage>
</organism>
<reference evidence="2" key="1">
    <citation type="submission" date="2019-04" db="EMBL/GenBank/DDBJ databases">
        <authorList>
            <person name="Alioto T."/>
            <person name="Alioto T."/>
        </authorList>
    </citation>
    <scope>NUCLEOTIDE SEQUENCE [LARGE SCALE GENOMIC DNA]</scope>
</reference>
<evidence type="ECO:0000313" key="3">
    <source>
        <dbReference type="Proteomes" id="UP000335636"/>
    </source>
</evidence>
<feature type="region of interest" description="Disordered" evidence="1">
    <location>
        <begin position="218"/>
        <end position="237"/>
    </location>
</feature>
<accession>A0A5E4CKU7</accession>
<gene>
    <name evidence="2" type="ORF">MONAX_5E044542</name>
</gene>
<name>A0A5E4CKU7_MARMO</name>
<dbReference type="EMBL" id="CABDUW010001542">
    <property type="protein sequence ID" value="VTJ82456.1"/>
    <property type="molecule type" value="Genomic_DNA"/>
</dbReference>
<comment type="caution">
    <text evidence="2">The sequence shown here is derived from an EMBL/GenBank/DDBJ whole genome shotgun (WGS) entry which is preliminary data.</text>
</comment>
<keyword evidence="3" id="KW-1185">Reference proteome</keyword>
<dbReference type="AlphaFoldDB" id="A0A5E4CKU7"/>
<feature type="region of interest" description="Disordered" evidence="1">
    <location>
        <begin position="1"/>
        <end position="88"/>
    </location>
</feature>
<protein>
    <submittedName>
        <fullName evidence="2">Uncharacterized protein</fullName>
    </submittedName>
</protein>
<feature type="compositionally biased region" description="Basic and acidic residues" evidence="1">
    <location>
        <begin position="1"/>
        <end position="42"/>
    </location>
</feature>
<feature type="compositionally biased region" description="Polar residues" evidence="1">
    <location>
        <begin position="130"/>
        <end position="148"/>
    </location>
</feature>
<sequence>MQTVSHRQDEARDEPGARHPASETPRLPDTDRLTGHTEDKDSGLTPVSESGTVTFPESQLLPSVWFTTRSEPTGREGPPGTSVYSLGTPCVREPSDGWDVSSSVRREHCNPVSRWRGRVPHTPVDPLSDRYNSSQSPGCPTESPSGTLLSCVPPRGSRVLVLARTTGPVYPAGGPPPAPLRVYDTFPSHPNQVRLLTVLRLPPLSVRPTEMADRRVVHQSWDSDLRPLNASSPQYDT</sequence>
<dbReference type="Proteomes" id="UP000335636">
    <property type="component" value="Unassembled WGS sequence"/>
</dbReference>
<feature type="compositionally biased region" description="Polar residues" evidence="1">
    <location>
        <begin position="45"/>
        <end position="71"/>
    </location>
</feature>
<evidence type="ECO:0000313" key="2">
    <source>
        <dbReference type="EMBL" id="VTJ82456.1"/>
    </source>
</evidence>
<evidence type="ECO:0000256" key="1">
    <source>
        <dbReference type="SAM" id="MobiDB-lite"/>
    </source>
</evidence>